<reference evidence="1 2" key="1">
    <citation type="submission" date="2019-08" db="EMBL/GenBank/DDBJ databases">
        <title>Whole genome of Aphis craccivora.</title>
        <authorList>
            <person name="Voronova N.V."/>
            <person name="Shulinski R.S."/>
            <person name="Bandarenka Y.V."/>
            <person name="Zhorov D.G."/>
            <person name="Warner D."/>
        </authorList>
    </citation>
    <scope>NUCLEOTIDE SEQUENCE [LARGE SCALE GENOMIC DNA]</scope>
    <source>
        <strain evidence="1">180601</strain>
        <tissue evidence="1">Whole Body</tissue>
    </source>
</reference>
<gene>
    <name evidence="1" type="ORF">FWK35_00025561</name>
</gene>
<keyword evidence="2" id="KW-1185">Reference proteome</keyword>
<comment type="caution">
    <text evidence="1">The sequence shown here is derived from an EMBL/GenBank/DDBJ whole genome shotgun (WGS) entry which is preliminary data.</text>
</comment>
<protein>
    <submittedName>
        <fullName evidence="1">Uncharacterized protein</fullName>
    </submittedName>
</protein>
<dbReference type="EMBL" id="VUJU01008515">
    <property type="protein sequence ID" value="KAF0729637.1"/>
    <property type="molecule type" value="Genomic_DNA"/>
</dbReference>
<dbReference type="OrthoDB" id="6581617at2759"/>
<evidence type="ECO:0000313" key="2">
    <source>
        <dbReference type="Proteomes" id="UP000478052"/>
    </source>
</evidence>
<dbReference type="Proteomes" id="UP000478052">
    <property type="component" value="Unassembled WGS sequence"/>
</dbReference>
<organism evidence="1 2">
    <name type="scientific">Aphis craccivora</name>
    <name type="common">Cowpea aphid</name>
    <dbReference type="NCBI Taxonomy" id="307492"/>
    <lineage>
        <taxon>Eukaryota</taxon>
        <taxon>Metazoa</taxon>
        <taxon>Ecdysozoa</taxon>
        <taxon>Arthropoda</taxon>
        <taxon>Hexapoda</taxon>
        <taxon>Insecta</taxon>
        <taxon>Pterygota</taxon>
        <taxon>Neoptera</taxon>
        <taxon>Paraneoptera</taxon>
        <taxon>Hemiptera</taxon>
        <taxon>Sternorrhyncha</taxon>
        <taxon>Aphidomorpha</taxon>
        <taxon>Aphidoidea</taxon>
        <taxon>Aphididae</taxon>
        <taxon>Aphidini</taxon>
        <taxon>Aphis</taxon>
        <taxon>Aphis</taxon>
    </lineage>
</organism>
<evidence type="ECO:0000313" key="1">
    <source>
        <dbReference type="EMBL" id="KAF0729637.1"/>
    </source>
</evidence>
<name>A0A6G0WQH7_APHCR</name>
<feature type="non-terminal residue" evidence="1">
    <location>
        <position position="1"/>
    </location>
</feature>
<dbReference type="AlphaFoldDB" id="A0A6G0WQH7"/>
<sequence>GNYRINVKAILPCNSNTSTIQFNLYLFKTSRNTTDLKGNITTLKEISDDSLSGNYRINVIAFLPCNSNTTVQFNFYLFKTSRNTTDLRGNITILKELYDDSTSVRVSMDLKDKIGRWQSNAYVYKSSKAFTSLKYLLGAEYEKCVYSFGVNGTSHKTIPPGTYTTKGYDVSNFPANTNLPRQIFYGTYLFRVIFEEKNGNQCGCSSFVIEIKRPWEIE</sequence>
<accession>A0A6G0WQH7</accession>
<proteinExistence type="predicted"/>